<evidence type="ECO:0000313" key="2">
    <source>
        <dbReference type="Proteomes" id="UP000055024"/>
    </source>
</evidence>
<proteinExistence type="predicted"/>
<dbReference type="AlphaFoldDB" id="A0A0V1GJN6"/>
<dbReference type="Proteomes" id="UP000055024">
    <property type="component" value="Unassembled WGS sequence"/>
</dbReference>
<reference evidence="1 2" key="1">
    <citation type="submission" date="2015-01" db="EMBL/GenBank/DDBJ databases">
        <title>Evolution of Trichinella species and genotypes.</title>
        <authorList>
            <person name="Korhonen P.K."/>
            <person name="Edoardo P."/>
            <person name="Giuseppe L.R."/>
            <person name="Gasser R.B."/>
        </authorList>
    </citation>
    <scope>NUCLEOTIDE SEQUENCE [LARGE SCALE GENOMIC DNA]</scope>
    <source>
        <strain evidence="1">ISS1029</strain>
    </source>
</reference>
<comment type="caution">
    <text evidence="1">The sequence shown here is derived from an EMBL/GenBank/DDBJ whole genome shotgun (WGS) entry which is preliminary data.</text>
</comment>
<organism evidence="1 2">
    <name type="scientific">Trichinella zimbabwensis</name>
    <dbReference type="NCBI Taxonomy" id="268475"/>
    <lineage>
        <taxon>Eukaryota</taxon>
        <taxon>Metazoa</taxon>
        <taxon>Ecdysozoa</taxon>
        <taxon>Nematoda</taxon>
        <taxon>Enoplea</taxon>
        <taxon>Dorylaimia</taxon>
        <taxon>Trichinellida</taxon>
        <taxon>Trichinellidae</taxon>
        <taxon>Trichinella</taxon>
    </lineage>
</organism>
<protein>
    <submittedName>
        <fullName evidence="1">Uncharacterized protein</fullName>
    </submittedName>
</protein>
<dbReference type="EMBL" id="JYDP01001493">
    <property type="protein sequence ID" value="KRY98242.1"/>
    <property type="molecule type" value="Genomic_DNA"/>
</dbReference>
<sequence>MTFDDACVFTLMQIRCLLMHDVVSTNDKAKQQILADK</sequence>
<keyword evidence="2" id="KW-1185">Reference proteome</keyword>
<name>A0A0V1GJN6_9BILA</name>
<accession>A0A0V1GJN6</accession>
<gene>
    <name evidence="1" type="ORF">T11_2875</name>
</gene>
<evidence type="ECO:0000313" key="1">
    <source>
        <dbReference type="EMBL" id="KRY98242.1"/>
    </source>
</evidence>